<dbReference type="AlphaFoldDB" id="A0A7E4URV9"/>
<keyword evidence="2" id="KW-1185">Reference proteome</keyword>
<reference evidence="3" key="2">
    <citation type="submission" date="2020-10" db="UniProtKB">
        <authorList>
            <consortium name="WormBaseParasite"/>
        </authorList>
    </citation>
    <scope>IDENTIFICATION</scope>
</reference>
<organism evidence="2 3">
    <name type="scientific">Panagrellus redivivus</name>
    <name type="common">Microworm</name>
    <dbReference type="NCBI Taxonomy" id="6233"/>
    <lineage>
        <taxon>Eukaryota</taxon>
        <taxon>Metazoa</taxon>
        <taxon>Ecdysozoa</taxon>
        <taxon>Nematoda</taxon>
        <taxon>Chromadorea</taxon>
        <taxon>Rhabditida</taxon>
        <taxon>Tylenchina</taxon>
        <taxon>Panagrolaimomorpha</taxon>
        <taxon>Panagrolaimoidea</taxon>
        <taxon>Panagrolaimidae</taxon>
        <taxon>Panagrellus</taxon>
    </lineage>
</organism>
<sequence>MAIFVASANFLHQFWQFHYSTKTIHKNEKDKAKTPTLEVDLAKISESPIVQNATKFNQNPCIHGQKLTDKPCSRRDRLSRRRGNQ</sequence>
<proteinExistence type="predicted"/>
<name>A0A7E4URV9_PANRE</name>
<accession>A0A7E4URV9</accession>
<protein>
    <submittedName>
        <fullName evidence="3">Secreted protein</fullName>
    </submittedName>
</protein>
<evidence type="ECO:0000256" key="1">
    <source>
        <dbReference type="SAM" id="MobiDB-lite"/>
    </source>
</evidence>
<feature type="compositionally biased region" description="Basic and acidic residues" evidence="1">
    <location>
        <begin position="66"/>
        <end position="76"/>
    </location>
</feature>
<dbReference type="Proteomes" id="UP000492821">
    <property type="component" value="Unassembled WGS sequence"/>
</dbReference>
<feature type="region of interest" description="Disordered" evidence="1">
    <location>
        <begin position="60"/>
        <end position="85"/>
    </location>
</feature>
<reference evidence="2" key="1">
    <citation type="journal article" date="2013" name="Genetics">
        <title>The draft genome and transcriptome of Panagrellus redivivus are shaped by the harsh demands of a free-living lifestyle.</title>
        <authorList>
            <person name="Srinivasan J."/>
            <person name="Dillman A.R."/>
            <person name="Macchietto M.G."/>
            <person name="Heikkinen L."/>
            <person name="Lakso M."/>
            <person name="Fracchia K.M."/>
            <person name="Antoshechkin I."/>
            <person name="Mortazavi A."/>
            <person name="Wong G."/>
            <person name="Sternberg P.W."/>
        </authorList>
    </citation>
    <scope>NUCLEOTIDE SEQUENCE [LARGE SCALE GENOMIC DNA]</scope>
    <source>
        <strain evidence="2">MT8872</strain>
    </source>
</reference>
<evidence type="ECO:0000313" key="3">
    <source>
        <dbReference type="WBParaSite" id="Pan_g12084.t1"/>
    </source>
</evidence>
<evidence type="ECO:0000313" key="2">
    <source>
        <dbReference type="Proteomes" id="UP000492821"/>
    </source>
</evidence>
<dbReference type="WBParaSite" id="Pan_g12084.t1">
    <property type="protein sequence ID" value="Pan_g12084.t1"/>
    <property type="gene ID" value="Pan_g12084"/>
</dbReference>